<keyword evidence="6 10" id="KW-0472">Membrane</keyword>
<dbReference type="OMA" id="IVCNAIT"/>
<keyword evidence="9" id="KW-0807">Transducer</keyword>
<dbReference type="PANTHER" id="PTHR24246:SF27">
    <property type="entry name" value="ADENOSINE RECEPTOR, ISOFORM A"/>
    <property type="match status" value="1"/>
</dbReference>
<dbReference type="OrthoDB" id="5953373at2759"/>
<reference evidence="12" key="1">
    <citation type="submission" date="2022-11" db="UniProtKB">
        <authorList>
            <consortium name="EnsemblMetazoa"/>
        </authorList>
    </citation>
    <scope>IDENTIFICATION</scope>
</reference>
<feature type="transmembrane region" description="Helical" evidence="10">
    <location>
        <begin position="80"/>
        <end position="103"/>
    </location>
</feature>
<evidence type="ECO:0000256" key="7">
    <source>
        <dbReference type="ARBA" id="ARBA00023170"/>
    </source>
</evidence>
<dbReference type="CDD" id="cd00637">
    <property type="entry name" value="7tm_classA_rhodopsin-like"/>
    <property type="match status" value="1"/>
</dbReference>
<name>A0A914AN86_PATMI</name>
<feature type="transmembrane region" description="Helical" evidence="10">
    <location>
        <begin position="233"/>
        <end position="259"/>
    </location>
</feature>
<evidence type="ECO:0000259" key="11">
    <source>
        <dbReference type="PROSITE" id="PS50262"/>
    </source>
</evidence>
<feature type="transmembrane region" description="Helical" evidence="10">
    <location>
        <begin position="115"/>
        <end position="133"/>
    </location>
</feature>
<feature type="transmembrane region" description="Helical" evidence="10">
    <location>
        <begin position="12"/>
        <end position="35"/>
    </location>
</feature>
<dbReference type="PROSITE" id="PS50262">
    <property type="entry name" value="G_PROTEIN_RECEP_F1_2"/>
    <property type="match status" value="1"/>
</dbReference>
<protein>
    <recommendedName>
        <fullName evidence="11">G-protein coupled receptors family 1 profile domain-containing protein</fullName>
    </recommendedName>
</protein>
<dbReference type="PRINTS" id="PR00237">
    <property type="entry name" value="GPCRRHODOPSN"/>
</dbReference>
<feature type="transmembrane region" description="Helical" evidence="10">
    <location>
        <begin position="47"/>
        <end position="68"/>
    </location>
</feature>
<dbReference type="Pfam" id="PF00001">
    <property type="entry name" value="7tm_1"/>
    <property type="match status" value="1"/>
</dbReference>
<dbReference type="EnsemblMetazoa" id="XM_038208966.1">
    <property type="protein sequence ID" value="XP_038064894.1"/>
    <property type="gene ID" value="LOC119735265"/>
</dbReference>
<dbReference type="Gene3D" id="1.20.1070.10">
    <property type="entry name" value="Rhodopsin 7-helix transmembrane proteins"/>
    <property type="match status" value="1"/>
</dbReference>
<keyword evidence="3 10" id="KW-0812">Transmembrane</keyword>
<dbReference type="GO" id="GO:0005886">
    <property type="term" value="C:plasma membrane"/>
    <property type="evidence" value="ECO:0007669"/>
    <property type="project" value="UniProtKB-SubCell"/>
</dbReference>
<evidence type="ECO:0000313" key="12">
    <source>
        <dbReference type="EnsemblMetazoa" id="XP_038064894.1"/>
    </source>
</evidence>
<dbReference type="AlphaFoldDB" id="A0A914AN86"/>
<dbReference type="GO" id="GO:0004930">
    <property type="term" value="F:G protein-coupled receptor activity"/>
    <property type="evidence" value="ECO:0007669"/>
    <property type="project" value="UniProtKB-KW"/>
</dbReference>
<keyword evidence="13" id="KW-1185">Reference proteome</keyword>
<proteinExistence type="predicted"/>
<evidence type="ECO:0000256" key="2">
    <source>
        <dbReference type="ARBA" id="ARBA00022475"/>
    </source>
</evidence>
<dbReference type="GeneID" id="119735265"/>
<keyword evidence="7" id="KW-0675">Receptor</keyword>
<keyword evidence="8" id="KW-0325">Glycoprotein</keyword>
<evidence type="ECO:0000256" key="5">
    <source>
        <dbReference type="ARBA" id="ARBA00023040"/>
    </source>
</evidence>
<dbReference type="SUPFAM" id="SSF81321">
    <property type="entry name" value="Family A G protein-coupled receptor-like"/>
    <property type="match status" value="1"/>
</dbReference>
<feature type="domain" description="G-protein coupled receptors family 1 profile" evidence="11">
    <location>
        <begin position="26"/>
        <end position="257"/>
    </location>
</feature>
<evidence type="ECO:0000256" key="3">
    <source>
        <dbReference type="ARBA" id="ARBA00022692"/>
    </source>
</evidence>
<organism evidence="12 13">
    <name type="scientific">Patiria miniata</name>
    <name type="common">Bat star</name>
    <name type="synonym">Asterina miniata</name>
    <dbReference type="NCBI Taxonomy" id="46514"/>
    <lineage>
        <taxon>Eukaryota</taxon>
        <taxon>Metazoa</taxon>
        <taxon>Echinodermata</taxon>
        <taxon>Eleutherozoa</taxon>
        <taxon>Asterozoa</taxon>
        <taxon>Asteroidea</taxon>
        <taxon>Valvatacea</taxon>
        <taxon>Valvatida</taxon>
        <taxon>Asterinidae</taxon>
        <taxon>Patiria</taxon>
    </lineage>
</organism>
<dbReference type="PANTHER" id="PTHR24246">
    <property type="entry name" value="OLFACTORY RECEPTOR AND ADENOSINE RECEPTOR"/>
    <property type="match status" value="1"/>
</dbReference>
<feature type="transmembrane region" description="Helical" evidence="10">
    <location>
        <begin position="145"/>
        <end position="166"/>
    </location>
</feature>
<sequence length="297" mass="33222">MDDVEAALKKRASIPMHVVGGIAVVLNLLVVVVFARTKQLRIKYYGFVFNLVLADIAFPAILITMVHFKHVATVVALARSFFLTGQLSILAVAVNRLLALSLMPPARYDAVVTPVRMVVACLLIWILSAVLFLPTTYLQDPTINWLIQALLPIFILIITAVLYLVVFRKISNYTPPLASAAGTSNIDGQTGTRLRQTRHLMVTFTIIFVASAVCWLPFCVGFFIMFAHGEPTLSVVVFLLYSYAALLMNSVLNPFIYFWRFREGREGFYRLLCACSSRWKHQAETDASTVAETEMLH</sequence>
<dbReference type="RefSeq" id="XP_038064894.1">
    <property type="nucleotide sequence ID" value="XM_038208966.1"/>
</dbReference>
<keyword evidence="5" id="KW-0297">G-protein coupled receptor</keyword>
<keyword evidence="2" id="KW-1003">Cell membrane</keyword>
<dbReference type="Proteomes" id="UP000887568">
    <property type="component" value="Unplaced"/>
</dbReference>
<evidence type="ECO:0000313" key="13">
    <source>
        <dbReference type="Proteomes" id="UP000887568"/>
    </source>
</evidence>
<comment type="subcellular location">
    <subcellularLocation>
        <location evidence="1">Cell membrane</location>
        <topology evidence="1">Multi-pass membrane protein</topology>
    </subcellularLocation>
</comment>
<evidence type="ECO:0000256" key="4">
    <source>
        <dbReference type="ARBA" id="ARBA00022989"/>
    </source>
</evidence>
<evidence type="ECO:0000256" key="8">
    <source>
        <dbReference type="ARBA" id="ARBA00023180"/>
    </source>
</evidence>
<evidence type="ECO:0000256" key="6">
    <source>
        <dbReference type="ARBA" id="ARBA00023136"/>
    </source>
</evidence>
<evidence type="ECO:0000256" key="1">
    <source>
        <dbReference type="ARBA" id="ARBA00004651"/>
    </source>
</evidence>
<evidence type="ECO:0000256" key="9">
    <source>
        <dbReference type="ARBA" id="ARBA00023224"/>
    </source>
</evidence>
<accession>A0A914AN86</accession>
<keyword evidence="4 10" id="KW-1133">Transmembrane helix</keyword>
<dbReference type="InterPro" id="IPR017452">
    <property type="entry name" value="GPCR_Rhodpsn_7TM"/>
</dbReference>
<feature type="transmembrane region" description="Helical" evidence="10">
    <location>
        <begin position="200"/>
        <end position="227"/>
    </location>
</feature>
<dbReference type="InterPro" id="IPR000276">
    <property type="entry name" value="GPCR_Rhodpsn"/>
</dbReference>
<evidence type="ECO:0000256" key="10">
    <source>
        <dbReference type="SAM" id="Phobius"/>
    </source>
</evidence>